<accession>A0A8H7Y142</accession>
<sequence length="487" mass="54637">MPRNIAQLPPDVIITICAYLGPRDLLSFIQTCRGIHALGSTDYVWHHIKSDLPLDIEGKLLDLSGSEIKSSVIRALRLDENWNSRVSKVTRISKIHPRTPVTEMQTLGRNWLVTSSRARGSSNTINISVWRLDTITPNDKLIGSAPACVISFEPVRAFSFETALCRGKHIALISALGSSATVPNGLWTIYTLNLKGRRSIDNKPYLEKELLIEHSGLLYYSQISGSIVAAAVAQVGLASWKHQILLLNTDTNVYLKIDSPEINKFDCGRMQFKIYPPYIIIVGSIKDKIKLQVRKLPMAIFSTIPIPPDFDEHTMPLAKWDSSIVDYETVAIRNLEMSISSEPFYTPFGLKSFRIMVNHSPLSPMENGRVDIFQFPIDTSQQNLEFTGWKPLHSFPTPPNSTLEPICIGTSGSRAVWLAHQWNNDEYHLVKGSFGEDGSYLVTDLQPPELPLPFEARDCKALYLEETRGRLFVGVHSTAEVFILEFS</sequence>
<evidence type="ECO:0000313" key="2">
    <source>
        <dbReference type="EMBL" id="KAG5170517.1"/>
    </source>
</evidence>
<dbReference type="OrthoDB" id="424465at2759"/>
<organism evidence="2">
    <name type="scientific">Psilocybe cubensis</name>
    <name type="common">Psychedelic mushroom</name>
    <name type="synonym">Stropharia cubensis</name>
    <dbReference type="NCBI Taxonomy" id="181762"/>
    <lineage>
        <taxon>Eukaryota</taxon>
        <taxon>Fungi</taxon>
        <taxon>Dikarya</taxon>
        <taxon>Basidiomycota</taxon>
        <taxon>Agaricomycotina</taxon>
        <taxon>Agaricomycetes</taxon>
        <taxon>Agaricomycetidae</taxon>
        <taxon>Agaricales</taxon>
        <taxon>Agaricineae</taxon>
        <taxon>Strophariaceae</taxon>
        <taxon>Psilocybe</taxon>
    </lineage>
</organism>
<protein>
    <recommendedName>
        <fullName evidence="1">F-box domain-containing protein</fullName>
    </recommendedName>
</protein>
<gene>
    <name evidence="2" type="ORF">JR316_004906</name>
</gene>
<dbReference type="Gene3D" id="1.20.1280.50">
    <property type="match status" value="1"/>
</dbReference>
<dbReference type="PROSITE" id="PS50181">
    <property type="entry name" value="FBOX"/>
    <property type="match status" value="1"/>
</dbReference>
<dbReference type="InterPro" id="IPR036047">
    <property type="entry name" value="F-box-like_dom_sf"/>
</dbReference>
<name>A0A8H7Y142_PSICU</name>
<reference evidence="2" key="1">
    <citation type="submission" date="2021-02" db="EMBL/GenBank/DDBJ databases">
        <title>Psilocybe cubensis genome.</title>
        <authorList>
            <person name="Mckernan K.J."/>
            <person name="Crawford S."/>
            <person name="Trippe A."/>
            <person name="Kane L.T."/>
            <person name="Mclaughlin S."/>
        </authorList>
    </citation>
    <scope>NUCLEOTIDE SEQUENCE [LARGE SCALE GENOMIC DNA]</scope>
    <source>
        <strain evidence="2">MGC-MH-2018</strain>
    </source>
</reference>
<evidence type="ECO:0000259" key="1">
    <source>
        <dbReference type="PROSITE" id="PS50181"/>
    </source>
</evidence>
<dbReference type="InterPro" id="IPR001810">
    <property type="entry name" value="F-box_dom"/>
</dbReference>
<feature type="domain" description="F-box" evidence="1">
    <location>
        <begin position="2"/>
        <end position="48"/>
    </location>
</feature>
<dbReference type="Pfam" id="PF12937">
    <property type="entry name" value="F-box-like"/>
    <property type="match status" value="1"/>
</dbReference>
<dbReference type="EMBL" id="JAFIQS010000004">
    <property type="protein sequence ID" value="KAG5170517.1"/>
    <property type="molecule type" value="Genomic_DNA"/>
</dbReference>
<dbReference type="AlphaFoldDB" id="A0A8H7Y142"/>
<proteinExistence type="predicted"/>
<dbReference type="SMART" id="SM00256">
    <property type="entry name" value="FBOX"/>
    <property type="match status" value="1"/>
</dbReference>
<comment type="caution">
    <text evidence="2">The sequence shown here is derived from an EMBL/GenBank/DDBJ whole genome shotgun (WGS) entry which is preliminary data.</text>
</comment>
<dbReference type="SUPFAM" id="SSF81383">
    <property type="entry name" value="F-box domain"/>
    <property type="match status" value="1"/>
</dbReference>